<keyword evidence="2" id="KW-0540">Nuclease</keyword>
<feature type="domain" description="Restriction endonuclease type IV Mrr" evidence="1">
    <location>
        <begin position="129"/>
        <end position="247"/>
    </location>
</feature>
<keyword evidence="2" id="KW-0378">Hydrolase</keyword>
<dbReference type="InterPro" id="IPR052906">
    <property type="entry name" value="Type_IV_Methyl-Rstrct_Enzyme"/>
</dbReference>
<evidence type="ECO:0000313" key="3">
    <source>
        <dbReference type="Proteomes" id="UP000240530"/>
    </source>
</evidence>
<dbReference type="GO" id="GO:0003677">
    <property type="term" value="F:DNA binding"/>
    <property type="evidence" value="ECO:0007669"/>
    <property type="project" value="InterPro"/>
</dbReference>
<dbReference type="GO" id="GO:0015666">
    <property type="term" value="F:restriction endodeoxyribonuclease activity"/>
    <property type="evidence" value="ECO:0007669"/>
    <property type="project" value="TreeGrafter"/>
</dbReference>
<evidence type="ECO:0000259" key="1">
    <source>
        <dbReference type="Pfam" id="PF04471"/>
    </source>
</evidence>
<dbReference type="InterPro" id="IPR011856">
    <property type="entry name" value="tRNA_endonuc-like_dom_sf"/>
</dbReference>
<dbReference type="Gene3D" id="3.40.1350.10">
    <property type="match status" value="1"/>
</dbReference>
<reference evidence="2 3" key="1">
    <citation type="submission" date="2018-03" db="EMBL/GenBank/DDBJ databases">
        <title>Whole genome sequencing of Histamine producing bacteria.</title>
        <authorList>
            <person name="Butler K."/>
        </authorList>
    </citation>
    <scope>NUCLEOTIDE SEQUENCE [LARGE SCALE GENOMIC DNA]</scope>
    <source>
        <strain evidence="2 3">Res.4.1</strain>
    </source>
</reference>
<gene>
    <name evidence="2" type="ORF">C0W93_14530</name>
</gene>
<accession>A0A2T3KT26</accession>
<comment type="caution">
    <text evidence="2">The sequence shown here is derived from an EMBL/GenBank/DDBJ whole genome shotgun (WGS) entry which is preliminary data.</text>
</comment>
<dbReference type="RefSeq" id="WP_107185521.1">
    <property type="nucleotide sequence ID" value="NZ_PYNS01000017.1"/>
</dbReference>
<sequence>MTITDAITKVLSEASGPLGHGEIYRRIVSGSYYSFGAKDPISVVRSKLRKHCYGIDFPSASPKKLFIQVNDKVTSRNALYKIWDGENKAVVADNKIKKDELPEERMHSAYSEHIKSVSEQLLEYIKLSEPEFFESLVVKLLLKMGYGWNQSTSGNVVGGKGDEGIDGIINEDKLGLEKIYIQAKRYADNKVSPAEIRDFIGAMAIKGARKGVFFTSSKFTEQASQHANNAQNMTITLIDGASLTDLLVQYGLGVAIANSYKIFEVDKNFFSID</sequence>
<dbReference type="GO" id="GO:0009307">
    <property type="term" value="P:DNA restriction-modification system"/>
    <property type="evidence" value="ECO:0007669"/>
    <property type="project" value="InterPro"/>
</dbReference>
<protein>
    <submittedName>
        <fullName evidence="2">Restriction endonuclease</fullName>
    </submittedName>
</protein>
<dbReference type="Proteomes" id="UP000240530">
    <property type="component" value="Unassembled WGS sequence"/>
</dbReference>
<name>A0A2T3KT26_PHOLD</name>
<dbReference type="Pfam" id="PF04471">
    <property type="entry name" value="Mrr_cat"/>
    <property type="match status" value="1"/>
</dbReference>
<dbReference type="InterPro" id="IPR011335">
    <property type="entry name" value="Restrct_endonuc-II-like"/>
</dbReference>
<dbReference type="PANTHER" id="PTHR30015">
    <property type="entry name" value="MRR RESTRICTION SYSTEM PROTEIN"/>
    <property type="match status" value="1"/>
</dbReference>
<keyword evidence="2" id="KW-0255">Endonuclease</keyword>
<dbReference type="AlphaFoldDB" id="A0A2T3KT26"/>
<dbReference type="SUPFAM" id="SSF52980">
    <property type="entry name" value="Restriction endonuclease-like"/>
    <property type="match status" value="1"/>
</dbReference>
<dbReference type="EMBL" id="PYNS01000017">
    <property type="protein sequence ID" value="PSV09622.1"/>
    <property type="molecule type" value="Genomic_DNA"/>
</dbReference>
<evidence type="ECO:0000313" key="2">
    <source>
        <dbReference type="EMBL" id="PSV09622.1"/>
    </source>
</evidence>
<proteinExistence type="predicted"/>
<dbReference type="PANTHER" id="PTHR30015:SF7">
    <property type="entry name" value="TYPE IV METHYL-DIRECTED RESTRICTION ENZYME ECOKMRR"/>
    <property type="match status" value="1"/>
</dbReference>
<organism evidence="2 3">
    <name type="scientific">Photobacterium leiognathi subsp. mandapamensis</name>
    <name type="common">Photobacterium mandapamensis</name>
    <dbReference type="NCBI Taxonomy" id="48408"/>
    <lineage>
        <taxon>Bacteria</taxon>
        <taxon>Pseudomonadati</taxon>
        <taxon>Pseudomonadota</taxon>
        <taxon>Gammaproteobacteria</taxon>
        <taxon>Vibrionales</taxon>
        <taxon>Vibrionaceae</taxon>
        <taxon>Photobacterium</taxon>
    </lineage>
</organism>
<dbReference type="InterPro" id="IPR007560">
    <property type="entry name" value="Restrct_endonuc_IV_Mrr"/>
</dbReference>